<protein>
    <submittedName>
        <fullName evidence="3">Glycerate 2-kinase</fullName>
    </submittedName>
</protein>
<dbReference type="GO" id="GO:0005737">
    <property type="term" value="C:cytoplasm"/>
    <property type="evidence" value="ECO:0007669"/>
    <property type="project" value="TreeGrafter"/>
</dbReference>
<dbReference type="Gene3D" id="3.40.50.10180">
    <property type="entry name" value="Glycerate kinase, MOFRL-like N-terminal domain"/>
    <property type="match status" value="1"/>
</dbReference>
<dbReference type="InterPro" id="IPR038614">
    <property type="entry name" value="GK_N_sf"/>
</dbReference>
<dbReference type="InterPro" id="IPR007835">
    <property type="entry name" value="MOFRL"/>
</dbReference>
<keyword evidence="3" id="KW-0418">Kinase</keyword>
<evidence type="ECO:0000313" key="3">
    <source>
        <dbReference type="EMBL" id="SDE08234.1"/>
    </source>
</evidence>
<dbReference type="RefSeq" id="WP_092084570.1">
    <property type="nucleotide sequence ID" value="NZ_FMZW01000019.1"/>
</dbReference>
<keyword evidence="3" id="KW-0808">Transferase</keyword>
<evidence type="ECO:0000313" key="4">
    <source>
        <dbReference type="Proteomes" id="UP000199245"/>
    </source>
</evidence>
<dbReference type="InterPro" id="IPR039760">
    <property type="entry name" value="MOFRL_protein"/>
</dbReference>
<dbReference type="InterPro" id="IPR037035">
    <property type="entry name" value="GK-like_C_sf"/>
</dbReference>
<evidence type="ECO:0000259" key="2">
    <source>
        <dbReference type="Pfam" id="PF13660"/>
    </source>
</evidence>
<dbReference type="GO" id="GO:0008887">
    <property type="term" value="F:glycerate kinase activity"/>
    <property type="evidence" value="ECO:0007669"/>
    <property type="project" value="InterPro"/>
</dbReference>
<accession>A0A1G6ZZZ1</accession>
<gene>
    <name evidence="3" type="ORF">SAMN05216337_1019128</name>
</gene>
<name>A0A1G6ZZZ1_9BRAD</name>
<dbReference type="Proteomes" id="UP000199245">
    <property type="component" value="Unassembled WGS sequence"/>
</dbReference>
<dbReference type="Pfam" id="PF13660">
    <property type="entry name" value="DUF4147"/>
    <property type="match status" value="1"/>
</dbReference>
<dbReference type="Gene3D" id="3.40.1480.10">
    <property type="entry name" value="MOFRL domain"/>
    <property type="match status" value="1"/>
</dbReference>
<dbReference type="Pfam" id="PF05161">
    <property type="entry name" value="MOFRL"/>
    <property type="match status" value="1"/>
</dbReference>
<dbReference type="EMBL" id="FMZW01000019">
    <property type="protein sequence ID" value="SDE08234.1"/>
    <property type="molecule type" value="Genomic_DNA"/>
</dbReference>
<proteinExistence type="predicted"/>
<dbReference type="AlphaFoldDB" id="A0A1G6ZZZ1"/>
<feature type="domain" description="MOFRL-associated" evidence="2">
    <location>
        <begin position="14"/>
        <end position="234"/>
    </location>
</feature>
<feature type="domain" description="MOFRL" evidence="1">
    <location>
        <begin position="311"/>
        <end position="417"/>
    </location>
</feature>
<sequence>MNDRWTDVRARSALRRIFDAAIASADPRITIADALPAKPKGRCIVVGAGKASAAMAAGLDAAWPDVELSGVVVTRHGHSVPAGRIEVLEASHPVPDDTSKAAALRMLHAVEGLSADDLVIALMSGGGSALMTLPASPMTLADKQAVNRALLASGATIAEMNVVRKHLSAIKGGRLALAALPARVTTLVISDIPGDDPAAIASGPSLPDSSTKAAALEIVGRFAIDLPEAARLVLEQADETPKPGEIDADVRILAAPFHALDAAASAARDEGLTPIILGDAIEGEARELGTVMAGIARSVARHAQPGPAPAVLLSGGETTVTIGRGPAGHGGRNTEFLLGLAVALSGASDIWAVAGDSDGIDGTEDAAGALIGPDTLRRAAANLLDARAYLAAHDSYTFFDRLGDLVRTGPTLTNVNDIRAVLIAAGKPGIKPAMR</sequence>
<dbReference type="SUPFAM" id="SSF82544">
    <property type="entry name" value="GckA/TtuD-like"/>
    <property type="match status" value="1"/>
</dbReference>
<dbReference type="InterPro" id="IPR025286">
    <property type="entry name" value="MOFRL_assoc_dom"/>
</dbReference>
<reference evidence="3 4" key="1">
    <citation type="submission" date="2016-10" db="EMBL/GenBank/DDBJ databases">
        <authorList>
            <person name="de Groot N.N."/>
        </authorList>
    </citation>
    <scope>NUCLEOTIDE SEQUENCE [LARGE SCALE GENOMIC DNA]</scope>
    <source>
        <strain evidence="3 4">R5</strain>
    </source>
</reference>
<dbReference type="PANTHER" id="PTHR12227:SF0">
    <property type="entry name" value="GLYCERATE KINASE"/>
    <property type="match status" value="1"/>
</dbReference>
<dbReference type="PANTHER" id="PTHR12227">
    <property type="entry name" value="GLYCERATE KINASE"/>
    <property type="match status" value="1"/>
</dbReference>
<evidence type="ECO:0000259" key="1">
    <source>
        <dbReference type="Pfam" id="PF05161"/>
    </source>
</evidence>
<organism evidence="3 4">
    <name type="scientific">Bradyrhizobium brasilense</name>
    <dbReference type="NCBI Taxonomy" id="1419277"/>
    <lineage>
        <taxon>Bacteria</taxon>
        <taxon>Pseudomonadati</taxon>
        <taxon>Pseudomonadota</taxon>
        <taxon>Alphaproteobacteria</taxon>
        <taxon>Hyphomicrobiales</taxon>
        <taxon>Nitrobacteraceae</taxon>
        <taxon>Bradyrhizobium</taxon>
    </lineage>
</organism>